<evidence type="ECO:0000313" key="5">
    <source>
        <dbReference type="Proteomes" id="UP001052739"/>
    </source>
</evidence>
<evidence type="ECO:0000259" key="3">
    <source>
        <dbReference type="Pfam" id="PF08541"/>
    </source>
</evidence>
<keyword evidence="2" id="KW-0012">Acyltransferase</keyword>
<dbReference type="InterPro" id="IPR013747">
    <property type="entry name" value="ACP_syn_III_C"/>
</dbReference>
<gene>
    <name evidence="4" type="primary">fabH_1</name>
    <name evidence="4" type="ORF">Shyd_13510</name>
</gene>
<keyword evidence="1" id="KW-0808">Transferase</keyword>
<proteinExistence type="predicted"/>
<dbReference type="PANTHER" id="PTHR34069">
    <property type="entry name" value="3-OXOACYL-[ACYL-CARRIER-PROTEIN] SYNTHASE 3"/>
    <property type="match status" value="1"/>
</dbReference>
<dbReference type="RefSeq" id="WP_190224874.1">
    <property type="nucleotide sequence ID" value="NZ_BNBS01000076.1"/>
</dbReference>
<dbReference type="Gene3D" id="3.40.47.10">
    <property type="match status" value="2"/>
</dbReference>
<comment type="caution">
    <text evidence="4">The sequence shown here is derived from an EMBL/GenBank/DDBJ whole genome shotgun (WGS) entry which is preliminary data.</text>
</comment>
<dbReference type="SUPFAM" id="SSF53901">
    <property type="entry name" value="Thiolase-like"/>
    <property type="match status" value="1"/>
</dbReference>
<evidence type="ECO:0000256" key="2">
    <source>
        <dbReference type="ARBA" id="ARBA00023315"/>
    </source>
</evidence>
<evidence type="ECO:0000256" key="1">
    <source>
        <dbReference type="ARBA" id="ARBA00022679"/>
    </source>
</evidence>
<reference evidence="4" key="1">
    <citation type="submission" date="2024-05" db="EMBL/GenBank/DDBJ databases">
        <title>Whole genome shotgun sequence of Streptomyces hydrogenans NBRC 13475.</title>
        <authorList>
            <person name="Komaki H."/>
            <person name="Tamura T."/>
        </authorList>
    </citation>
    <scope>NUCLEOTIDE SEQUENCE</scope>
    <source>
        <strain evidence="4">NBRC 13475</strain>
    </source>
</reference>
<evidence type="ECO:0000313" key="4">
    <source>
        <dbReference type="EMBL" id="GHI19980.1"/>
    </source>
</evidence>
<dbReference type="GeneID" id="94008643"/>
<feature type="domain" description="Beta-ketoacyl-[acyl-carrier-protein] synthase III C-terminal" evidence="3">
    <location>
        <begin position="240"/>
        <end position="328"/>
    </location>
</feature>
<accession>A0ABQ3P4N5</accession>
<dbReference type="InterPro" id="IPR016039">
    <property type="entry name" value="Thiolase-like"/>
</dbReference>
<sequence length="330" mass="35242">MSPDTSIGIGAVHTVLPTVRTPLGDLPEFSGLTPEEAEFARGSGIETVGVLEDTTAGDLAALAVRGLLDRLDAAGPGAARPDTLMLVGPRAPDVLLGSDACRVQAEAKLDGAFAFTLDGLGCTGSSAAWALGRDLLLADPSRQSVLIAHGSRPTGLDRVRHPVTVIGDGAYAMTLVRGGRPVLRAHRQETDGTFHDLFRVDYKQVPYYEWREECASADRYRFELAMNSRMRLSRMVDEVLADAGVDKAAVTTTLMQNVTASAYQFYETLLGLPIHPVCGEHLAAYGHLGAMDVVLNLDRLLARGELAPGDQVLVLNNSPVAAWAVTLWEV</sequence>
<name>A0ABQ3P4N5_9ACTN</name>
<dbReference type="Pfam" id="PF08541">
    <property type="entry name" value="ACP_syn_III_C"/>
    <property type="match status" value="1"/>
</dbReference>
<protein>
    <submittedName>
        <fullName evidence="4">3-oxoacyl-ACP synthase</fullName>
    </submittedName>
</protein>
<dbReference type="EMBL" id="BNDW01000004">
    <property type="protein sequence ID" value="GHI19980.1"/>
    <property type="molecule type" value="Genomic_DNA"/>
</dbReference>
<dbReference type="Proteomes" id="UP001052739">
    <property type="component" value="Unassembled WGS sequence"/>
</dbReference>
<keyword evidence="5" id="KW-1185">Reference proteome</keyword>
<dbReference type="PANTHER" id="PTHR34069:SF2">
    <property type="entry name" value="BETA-KETOACYL-[ACYL-CARRIER-PROTEIN] SYNTHASE III"/>
    <property type="match status" value="1"/>
</dbReference>
<organism evidence="4 5">
    <name type="scientific">Streptomyces hydrogenans</name>
    <dbReference type="NCBI Taxonomy" id="1873719"/>
    <lineage>
        <taxon>Bacteria</taxon>
        <taxon>Bacillati</taxon>
        <taxon>Actinomycetota</taxon>
        <taxon>Actinomycetes</taxon>
        <taxon>Kitasatosporales</taxon>
        <taxon>Streptomycetaceae</taxon>
        <taxon>Streptomyces</taxon>
    </lineage>
</organism>